<evidence type="ECO:0000256" key="6">
    <source>
        <dbReference type="ARBA" id="ARBA00023136"/>
    </source>
</evidence>
<keyword evidence="3" id="KW-0813">Transport</keyword>
<reference evidence="8" key="2">
    <citation type="submission" date="2020-01" db="EMBL/GenBank/DDBJ databases">
        <authorList>
            <person name="Campanaro S."/>
        </authorList>
    </citation>
    <scope>NUCLEOTIDE SEQUENCE</scope>
    <source>
        <strain evidence="8">AS06rmzACSIP_7</strain>
    </source>
</reference>
<dbReference type="GO" id="GO:1990281">
    <property type="term" value="C:efflux pump complex"/>
    <property type="evidence" value="ECO:0007669"/>
    <property type="project" value="TreeGrafter"/>
</dbReference>
<comment type="similarity">
    <text evidence="2">Belongs to the outer membrane factor (OMF) (TC 1.B.17) family.</text>
</comment>
<evidence type="ECO:0000256" key="1">
    <source>
        <dbReference type="ARBA" id="ARBA00004442"/>
    </source>
</evidence>
<evidence type="ECO:0000313" key="8">
    <source>
        <dbReference type="EMBL" id="NLW35544.1"/>
    </source>
</evidence>
<keyword evidence="4" id="KW-1134">Transmembrane beta strand</keyword>
<dbReference type="GO" id="GO:0015288">
    <property type="term" value="F:porin activity"/>
    <property type="evidence" value="ECO:0007669"/>
    <property type="project" value="TreeGrafter"/>
</dbReference>
<name>A0A971M5A7_9BACT</name>
<organism evidence="8 9">
    <name type="scientific">Syntrophorhabdus aromaticivorans</name>
    <dbReference type="NCBI Taxonomy" id="328301"/>
    <lineage>
        <taxon>Bacteria</taxon>
        <taxon>Pseudomonadati</taxon>
        <taxon>Thermodesulfobacteriota</taxon>
        <taxon>Syntrophorhabdia</taxon>
        <taxon>Syntrophorhabdales</taxon>
        <taxon>Syntrophorhabdaceae</taxon>
        <taxon>Syntrophorhabdus</taxon>
    </lineage>
</organism>
<evidence type="ECO:0000256" key="2">
    <source>
        <dbReference type="ARBA" id="ARBA00007613"/>
    </source>
</evidence>
<dbReference type="GO" id="GO:0015562">
    <property type="term" value="F:efflux transmembrane transporter activity"/>
    <property type="evidence" value="ECO:0007669"/>
    <property type="project" value="InterPro"/>
</dbReference>
<dbReference type="AlphaFoldDB" id="A0A971M5A7"/>
<proteinExistence type="inferred from homology"/>
<dbReference type="PANTHER" id="PTHR30026">
    <property type="entry name" value="OUTER MEMBRANE PROTEIN TOLC"/>
    <property type="match status" value="1"/>
</dbReference>
<dbReference type="Proteomes" id="UP000777265">
    <property type="component" value="Unassembled WGS sequence"/>
</dbReference>
<comment type="subcellular location">
    <subcellularLocation>
        <location evidence="1">Cell outer membrane</location>
    </subcellularLocation>
</comment>
<evidence type="ECO:0000256" key="3">
    <source>
        <dbReference type="ARBA" id="ARBA00022448"/>
    </source>
</evidence>
<keyword evidence="6" id="KW-0472">Membrane</keyword>
<keyword evidence="5" id="KW-0812">Transmembrane</keyword>
<dbReference type="Gene3D" id="1.20.1600.10">
    <property type="entry name" value="Outer membrane efflux proteins (OEP)"/>
    <property type="match status" value="1"/>
</dbReference>
<reference evidence="8" key="1">
    <citation type="journal article" date="2020" name="Biotechnol. Biofuels">
        <title>New insights from the biogas microbiome by comprehensive genome-resolved metagenomics of nearly 1600 species originating from multiple anaerobic digesters.</title>
        <authorList>
            <person name="Campanaro S."/>
            <person name="Treu L."/>
            <person name="Rodriguez-R L.M."/>
            <person name="Kovalovszki A."/>
            <person name="Ziels R.M."/>
            <person name="Maus I."/>
            <person name="Zhu X."/>
            <person name="Kougias P.G."/>
            <person name="Basile A."/>
            <person name="Luo G."/>
            <person name="Schluter A."/>
            <person name="Konstantinidis K.T."/>
            <person name="Angelidaki I."/>
        </authorList>
    </citation>
    <scope>NUCLEOTIDE SEQUENCE</scope>
    <source>
        <strain evidence="8">AS06rmzACSIP_7</strain>
    </source>
</reference>
<dbReference type="GO" id="GO:0009279">
    <property type="term" value="C:cell outer membrane"/>
    <property type="evidence" value="ECO:0007669"/>
    <property type="project" value="UniProtKB-SubCell"/>
</dbReference>
<sequence>MTILMKMKVLRIAFTIVFGFVVLAQLLARDAYSFTIDEAVKRALEVSFLIKEQKEVVKKSEFLYISTIDPYLPHADIGSSYIRSLNGRRSVSYLSGSDSTGTSGSSRDAYTFDATISYLLFDGGERYARRKGAFFLSEREKEKLKGVRVDVIYLVKTAFFAVLGNKGIVDKKQEALGVAEKILALTKGRYEAGVAKKSDVLQSEVRMTTARIEYLDALREYEKTLAELKSLLLYDPEDKQDVEGPLEEPGYEGDYRALTERAALVRPDVTAQTQEVERLNMAYKARMSTWFPRINAQLQQTREDERFFPEGKQESFLINFSFPLFDGVGRYYDLKGASSDIAAAKYRLEEIKRNIRVEIIRAFKDYQKSVQDVTLYKQLVREATSNFDQAFGEYRVGKGDILALLQSERDLAKAKENLIGAISAASTSLANLERVAYIGRE</sequence>
<keyword evidence="7" id="KW-0998">Cell outer membrane</keyword>
<dbReference type="EMBL" id="JAAYEE010000140">
    <property type="protein sequence ID" value="NLW35544.1"/>
    <property type="molecule type" value="Genomic_DNA"/>
</dbReference>
<protein>
    <submittedName>
        <fullName evidence="8">TolC family protein</fullName>
    </submittedName>
</protein>
<evidence type="ECO:0000256" key="5">
    <source>
        <dbReference type="ARBA" id="ARBA00022692"/>
    </source>
</evidence>
<dbReference type="InterPro" id="IPR003423">
    <property type="entry name" value="OMP_efflux"/>
</dbReference>
<dbReference type="SUPFAM" id="SSF56954">
    <property type="entry name" value="Outer membrane efflux proteins (OEP)"/>
    <property type="match status" value="1"/>
</dbReference>
<dbReference type="InterPro" id="IPR051906">
    <property type="entry name" value="TolC-like"/>
</dbReference>
<evidence type="ECO:0000256" key="7">
    <source>
        <dbReference type="ARBA" id="ARBA00023237"/>
    </source>
</evidence>
<evidence type="ECO:0000256" key="4">
    <source>
        <dbReference type="ARBA" id="ARBA00022452"/>
    </source>
</evidence>
<dbReference type="Pfam" id="PF02321">
    <property type="entry name" value="OEP"/>
    <property type="match status" value="2"/>
</dbReference>
<dbReference type="PANTHER" id="PTHR30026:SF20">
    <property type="entry name" value="OUTER MEMBRANE PROTEIN TOLC"/>
    <property type="match status" value="1"/>
</dbReference>
<accession>A0A971M5A7</accession>
<gene>
    <name evidence="8" type="ORF">GXY80_08710</name>
</gene>
<evidence type="ECO:0000313" key="9">
    <source>
        <dbReference type="Proteomes" id="UP000777265"/>
    </source>
</evidence>
<comment type="caution">
    <text evidence="8">The sequence shown here is derived from an EMBL/GenBank/DDBJ whole genome shotgun (WGS) entry which is preliminary data.</text>
</comment>